<dbReference type="GeneID" id="67019592"/>
<feature type="compositionally biased region" description="Basic residues" evidence="1">
    <location>
        <begin position="80"/>
        <end position="89"/>
    </location>
</feature>
<evidence type="ECO:0000313" key="2">
    <source>
        <dbReference type="EMBL" id="CAG5173099.1"/>
    </source>
</evidence>
<comment type="caution">
    <text evidence="2">The sequence shown here is derived from an EMBL/GenBank/DDBJ whole genome shotgun (WGS) entry which is preliminary data.</text>
</comment>
<feature type="compositionally biased region" description="Basic residues" evidence="1">
    <location>
        <begin position="109"/>
        <end position="118"/>
    </location>
</feature>
<feature type="compositionally biased region" description="Basic and acidic residues" evidence="1">
    <location>
        <begin position="1"/>
        <end position="11"/>
    </location>
</feature>
<dbReference type="OrthoDB" id="2537141at2759"/>
<sequence>MQDTMDIRKWLAETVQPEAPREPVRYQQTAEPAKQKRRRKSDSSILDPRPPASSPHESVDDSAGEALPAACSDSSSSNRYARKPRRKSRPERYEPGPHARRDHKNESKKTRRKGRCKKGEKPPGVMQTFQSRNVSGDRLTLKPREQLGLFNKGRTSTTIKGRGLPDLVFSEMKFLQKHKDEPESTPRSDLPQKKRKRKHVHTKEGEISAFFTSVRPVSVEKDSNTLPEYATSRTKRYRRDQPSVNENPIPTVEVADPASYLGFGSRGRRHDSNSYVSWSESIRPLSTMPEQPRKPPVRFSSRDIDSCGNSDSRKKREHNVFKLPAPPRSATKQRTDSMPADRFRLSSLDPLHDRVSRSQSSPQHSSSPQRPNLVDRSAKLHEANTACSPSSMPPFASAHLTDACHARPRSSPKGAKLGATPASGAPALAEYRHHGQPSEYSPVGKVQITTSSDLGLVLQKCNDTFYQRRHAAGPHRRHTEQTQPVYPQSRLRQNRTGFYSAAQQAPTVQFADQLYHGPIVPDFAGPSIYDQQARRQQLPLQLGIDEDPLQSRYIDQDYLGQNDRIEYDDQDWKGLSEEPMPYGFQDDVDMNDEDEAFTGTVDEPVQDLRQENDTVAPGFWRPNKLY</sequence>
<organism evidence="2 3">
    <name type="scientific">Alternaria atra</name>
    <dbReference type="NCBI Taxonomy" id="119953"/>
    <lineage>
        <taxon>Eukaryota</taxon>
        <taxon>Fungi</taxon>
        <taxon>Dikarya</taxon>
        <taxon>Ascomycota</taxon>
        <taxon>Pezizomycotina</taxon>
        <taxon>Dothideomycetes</taxon>
        <taxon>Pleosporomycetidae</taxon>
        <taxon>Pleosporales</taxon>
        <taxon>Pleosporineae</taxon>
        <taxon>Pleosporaceae</taxon>
        <taxon>Alternaria</taxon>
        <taxon>Alternaria sect. Ulocladioides</taxon>
    </lineage>
</organism>
<accession>A0A8J2I8U1</accession>
<dbReference type="RefSeq" id="XP_043171140.1">
    <property type="nucleotide sequence ID" value="XM_043315205.1"/>
</dbReference>
<feature type="compositionally biased region" description="Basic and acidic residues" evidence="1">
    <location>
        <begin position="177"/>
        <end position="192"/>
    </location>
</feature>
<feature type="region of interest" description="Disordered" evidence="1">
    <location>
        <begin position="221"/>
        <end position="372"/>
    </location>
</feature>
<proteinExistence type="predicted"/>
<name>A0A8J2I8U1_9PLEO</name>
<feature type="compositionally biased region" description="Low complexity" evidence="1">
    <location>
        <begin position="357"/>
        <end position="371"/>
    </location>
</feature>
<evidence type="ECO:0000313" key="3">
    <source>
        <dbReference type="Proteomes" id="UP000676310"/>
    </source>
</evidence>
<protein>
    <submittedName>
        <fullName evidence="2">Uncharacterized protein</fullName>
    </submittedName>
</protein>
<feature type="compositionally biased region" description="Basic and acidic residues" evidence="1">
    <location>
        <begin position="300"/>
        <end position="320"/>
    </location>
</feature>
<evidence type="ECO:0000256" key="1">
    <source>
        <dbReference type="SAM" id="MobiDB-lite"/>
    </source>
</evidence>
<dbReference type="Proteomes" id="UP000676310">
    <property type="component" value="Unassembled WGS sequence"/>
</dbReference>
<feature type="region of interest" description="Disordered" evidence="1">
    <location>
        <begin position="1"/>
        <end position="204"/>
    </location>
</feature>
<gene>
    <name evidence="2" type="ORF">ALTATR162_LOCUS7577</name>
</gene>
<reference evidence="2" key="1">
    <citation type="submission" date="2021-05" db="EMBL/GenBank/DDBJ databases">
        <authorList>
            <person name="Stam R."/>
        </authorList>
    </citation>
    <scope>NUCLEOTIDE SEQUENCE</scope>
    <source>
        <strain evidence="2">CS162</strain>
    </source>
</reference>
<dbReference type="AlphaFoldDB" id="A0A8J2I8U1"/>
<feature type="compositionally biased region" description="Basic and acidic residues" evidence="1">
    <location>
        <begin position="333"/>
        <end position="356"/>
    </location>
</feature>
<keyword evidence="3" id="KW-1185">Reference proteome</keyword>
<feature type="compositionally biased region" description="Basic and acidic residues" evidence="1">
    <location>
        <begin position="90"/>
        <end position="108"/>
    </location>
</feature>
<dbReference type="EMBL" id="CAJRGZ010000022">
    <property type="protein sequence ID" value="CAG5173099.1"/>
    <property type="molecule type" value="Genomic_DNA"/>
</dbReference>